<evidence type="ECO:0000313" key="6">
    <source>
        <dbReference type="EMBL" id="KUG00286.1"/>
    </source>
</evidence>
<dbReference type="Proteomes" id="UP000052943">
    <property type="component" value="Unassembled WGS sequence"/>
</dbReference>
<keyword evidence="4 5" id="KW-0472">Membrane</keyword>
<dbReference type="InterPro" id="IPR001054">
    <property type="entry name" value="A/G_cyclase"/>
</dbReference>
<evidence type="ECO:0000256" key="4">
    <source>
        <dbReference type="ARBA" id="ARBA00023136"/>
    </source>
</evidence>
<dbReference type="AlphaFoldDB" id="A0A0W8DVC1"/>
<dbReference type="GO" id="GO:0035556">
    <property type="term" value="P:intracellular signal transduction"/>
    <property type="evidence" value="ECO:0007669"/>
    <property type="project" value="InterPro"/>
</dbReference>
<dbReference type="Gene3D" id="1.20.120.350">
    <property type="entry name" value="Voltage-gated potassium channels. Chain C"/>
    <property type="match status" value="1"/>
</dbReference>
<evidence type="ECO:0000256" key="3">
    <source>
        <dbReference type="ARBA" id="ARBA00022989"/>
    </source>
</evidence>
<dbReference type="CDD" id="cd07302">
    <property type="entry name" value="CHD"/>
    <property type="match status" value="1"/>
</dbReference>
<dbReference type="GO" id="GO:0009190">
    <property type="term" value="P:cyclic nucleotide biosynthetic process"/>
    <property type="evidence" value="ECO:0007669"/>
    <property type="project" value="InterPro"/>
</dbReference>
<dbReference type="PANTHER" id="PTHR43336">
    <property type="entry name" value="OXYGEN SENSOR HISTIDINE KINASE RESPONSE REGULATOR DEVS/DOSS"/>
    <property type="match status" value="1"/>
</dbReference>
<dbReference type="PANTHER" id="PTHR43336:SF3">
    <property type="entry name" value="GUANYLATE CYCLASE DOMAIN-CONTAINING PROTEIN"/>
    <property type="match status" value="1"/>
</dbReference>
<dbReference type="EMBL" id="LNFO01000724">
    <property type="protein sequence ID" value="KUG00286.1"/>
    <property type="molecule type" value="Genomic_DNA"/>
</dbReference>
<accession>A0A0W8DVC1</accession>
<reference evidence="6 7" key="1">
    <citation type="submission" date="2015-11" db="EMBL/GenBank/DDBJ databases">
        <title>Genomes and virulence difference between two physiological races of Phytophthora nicotianae.</title>
        <authorList>
            <person name="Liu H."/>
            <person name="Ma X."/>
            <person name="Yu H."/>
            <person name="Fang D."/>
            <person name="Li Y."/>
            <person name="Wang X."/>
            <person name="Wang W."/>
            <person name="Dong Y."/>
            <person name="Xiao B."/>
        </authorList>
    </citation>
    <scope>NUCLEOTIDE SEQUENCE [LARGE SCALE GENOMIC DNA]</scope>
    <source>
        <strain evidence="7">race 0</strain>
    </source>
</reference>
<dbReference type="STRING" id="4790.A0A0W8DVC1"/>
<proteinExistence type="predicted"/>
<dbReference type="SUPFAM" id="SSF55073">
    <property type="entry name" value="Nucleotide cyclase"/>
    <property type="match status" value="1"/>
</dbReference>
<dbReference type="Gene3D" id="3.30.70.1230">
    <property type="entry name" value="Nucleotide cyclase"/>
    <property type="match status" value="1"/>
</dbReference>
<keyword evidence="2 5" id="KW-0812">Transmembrane</keyword>
<comment type="subcellular location">
    <subcellularLocation>
        <location evidence="1">Membrane</location>
        <topology evidence="1">Multi-pass membrane protein</topology>
    </subcellularLocation>
</comment>
<organism evidence="6 7">
    <name type="scientific">Phytophthora nicotianae</name>
    <name type="common">Potato buckeye rot agent</name>
    <name type="synonym">Phytophthora parasitica</name>
    <dbReference type="NCBI Taxonomy" id="4792"/>
    <lineage>
        <taxon>Eukaryota</taxon>
        <taxon>Sar</taxon>
        <taxon>Stramenopiles</taxon>
        <taxon>Oomycota</taxon>
        <taxon>Peronosporomycetes</taxon>
        <taxon>Peronosporales</taxon>
        <taxon>Peronosporaceae</taxon>
        <taxon>Phytophthora</taxon>
    </lineage>
</organism>
<protein>
    <submittedName>
        <fullName evidence="6">Potassium voltage-gated channel subfamily A member 4</fullName>
    </submittedName>
</protein>
<gene>
    <name evidence="6" type="ORF">AM587_10002863</name>
</gene>
<dbReference type="GO" id="GO:0005216">
    <property type="term" value="F:monoatomic ion channel activity"/>
    <property type="evidence" value="ECO:0007669"/>
    <property type="project" value="InterPro"/>
</dbReference>
<feature type="transmembrane region" description="Helical" evidence="5">
    <location>
        <begin position="192"/>
        <end position="212"/>
    </location>
</feature>
<dbReference type="GO" id="GO:0016020">
    <property type="term" value="C:membrane"/>
    <property type="evidence" value="ECO:0007669"/>
    <property type="project" value="UniProtKB-SubCell"/>
</dbReference>
<feature type="transmembrane region" description="Helical" evidence="5">
    <location>
        <begin position="282"/>
        <end position="300"/>
    </location>
</feature>
<name>A0A0W8DVC1_PHYNI</name>
<evidence type="ECO:0000256" key="2">
    <source>
        <dbReference type="ARBA" id="ARBA00022692"/>
    </source>
</evidence>
<evidence type="ECO:0000256" key="1">
    <source>
        <dbReference type="ARBA" id="ARBA00004141"/>
    </source>
</evidence>
<keyword evidence="3 5" id="KW-1133">Transmembrane helix</keyword>
<evidence type="ECO:0000256" key="5">
    <source>
        <dbReference type="SAM" id="Phobius"/>
    </source>
</evidence>
<feature type="transmembrane region" description="Helical" evidence="5">
    <location>
        <begin position="162"/>
        <end position="180"/>
    </location>
</feature>
<dbReference type="SUPFAM" id="SSF81324">
    <property type="entry name" value="Voltage-gated potassium channels"/>
    <property type="match status" value="1"/>
</dbReference>
<evidence type="ECO:0000313" key="7">
    <source>
        <dbReference type="Proteomes" id="UP000052943"/>
    </source>
</evidence>
<comment type="caution">
    <text evidence="6">The sequence shown here is derived from an EMBL/GenBank/DDBJ whole genome shotgun (WGS) entry which is preliminary data.</text>
</comment>
<feature type="transmembrane region" description="Helical" evidence="5">
    <location>
        <begin position="123"/>
        <end position="146"/>
    </location>
</feature>
<dbReference type="InterPro" id="IPR027359">
    <property type="entry name" value="Volt_channel_dom_sf"/>
</dbReference>
<dbReference type="InterPro" id="IPR029787">
    <property type="entry name" value="Nucleotide_cyclase"/>
</dbReference>
<feature type="transmembrane region" description="Helical" evidence="5">
    <location>
        <begin position="458"/>
        <end position="476"/>
    </location>
</feature>
<dbReference type="OrthoDB" id="60033at2759"/>
<sequence length="882" mass="97405">MPEIVSLTRPLIMVNRCAGETTRQHWKLFSILQSNQPESIFRKVGSREIMIGGAGSGHHRVSPEVTLKNPNPDATLTAKIPTNVGISKKVPSSNSVNGPVRRFPFVKAQTPAQAAQSEARKRVVLGLLDSKWFTVTMLVVTVYALFGDDIRLSLFSQSADNGFFTLATICLVLFSFEFIASCYAKPGYVLSFYFLLDLIATFSVLPDIGWIWNQIIGTNSSSSAIKASKATRAGSKAGRIVRVVRAVRLFRVVKILKWKNSSKEPTEQLQESKVGSKMGEVTVQRVVILVLFLIMLLPVFDGGYTQVEYRYQDYGLRIIHMLVSSGMTKGSVANSTEYERLLFGYVRDAGMLIYIQMTNVTTDVLMADIAGLRFQDSPGSQHNLTVNPSNDWSASNLLATYSDVTDKYRDVEVNIVKTYGCFNKDFIVIDSADTSSACVSIAIFDTASSSSSSAAYNILKTFFIILVLVAASTSFIRTARILVLDPIERMMDVVKKLADNPLASVQTSSNDAQIRKNAKEEGFETALLELTLSKVGRLMQVGFGAAGADIIGKNMGSGDLDPMLPGKKITAIYGFCDIRQFTDTTECLQEEVMVYVNKLGDIMHTGTHHYYGMANKNVGDAFLLSWKICDGELACFSRFTDTPTEEDRIQVNQSITCPPNAGAGTKLRRITPTEMADNAVVKRFGPAFRIKMGFGMHVGWAVEGAIGSRFKIDATYISPHVEMADRLEAGSKMFMTPINISHWLAALISPAARRFLRKMDRMSIRGVDTPLTVYTFDVTVMKIGFGTPKIDPATGLQTPVDFENDPEYLEIREGLEPAFLEAAGSAVEAYLSGDWPKARHYLTHAQQIRPQDGSCKHLMGVLKANNFEAPRDWKGYRYVAGY</sequence>